<accession>A0A0W0FF42</accession>
<proteinExistence type="predicted"/>
<organism evidence="2 3">
    <name type="scientific">Moniliophthora roreri</name>
    <name type="common">Frosty pod rot fungus</name>
    <name type="synonym">Monilia roreri</name>
    <dbReference type="NCBI Taxonomy" id="221103"/>
    <lineage>
        <taxon>Eukaryota</taxon>
        <taxon>Fungi</taxon>
        <taxon>Dikarya</taxon>
        <taxon>Basidiomycota</taxon>
        <taxon>Agaricomycotina</taxon>
        <taxon>Agaricomycetes</taxon>
        <taxon>Agaricomycetidae</taxon>
        <taxon>Agaricales</taxon>
        <taxon>Marasmiineae</taxon>
        <taxon>Marasmiaceae</taxon>
        <taxon>Moniliophthora</taxon>
    </lineage>
</organism>
<dbReference type="EMBL" id="LATX01002022">
    <property type="protein sequence ID" value="KTB34958.1"/>
    <property type="molecule type" value="Genomic_DNA"/>
</dbReference>
<feature type="compositionally biased region" description="Low complexity" evidence="1">
    <location>
        <begin position="56"/>
        <end position="78"/>
    </location>
</feature>
<feature type="compositionally biased region" description="Basic and acidic residues" evidence="1">
    <location>
        <begin position="1"/>
        <end position="26"/>
    </location>
</feature>
<gene>
    <name evidence="2" type="ORF">WG66_12499</name>
</gene>
<feature type="region of interest" description="Disordered" evidence="1">
    <location>
        <begin position="1"/>
        <end position="151"/>
    </location>
</feature>
<name>A0A0W0FF42_MONRR</name>
<evidence type="ECO:0000256" key="1">
    <source>
        <dbReference type="SAM" id="MobiDB-lite"/>
    </source>
</evidence>
<evidence type="ECO:0000313" key="3">
    <source>
        <dbReference type="Proteomes" id="UP000054988"/>
    </source>
</evidence>
<dbReference type="AlphaFoldDB" id="A0A0W0FF42"/>
<evidence type="ECO:0000313" key="2">
    <source>
        <dbReference type="EMBL" id="KTB34958.1"/>
    </source>
</evidence>
<protein>
    <submittedName>
        <fullName evidence="2">Uncharacterized protein</fullName>
    </submittedName>
</protein>
<comment type="caution">
    <text evidence="2">The sequence shown here is derived from an EMBL/GenBank/DDBJ whole genome shotgun (WGS) entry which is preliminary data.</text>
</comment>
<dbReference type="Proteomes" id="UP000054988">
    <property type="component" value="Unassembled WGS sequence"/>
</dbReference>
<reference evidence="2 3" key="1">
    <citation type="submission" date="2015-12" db="EMBL/GenBank/DDBJ databases">
        <title>Draft genome sequence of Moniliophthora roreri, the causal agent of frosty pod rot of cacao.</title>
        <authorList>
            <person name="Aime M.C."/>
            <person name="Diaz-Valderrama J.R."/>
            <person name="Kijpornyongpan T."/>
            <person name="Phillips-Mora W."/>
        </authorList>
    </citation>
    <scope>NUCLEOTIDE SEQUENCE [LARGE SCALE GENOMIC DNA]</scope>
    <source>
        <strain evidence="2 3">MCA 2952</strain>
    </source>
</reference>
<sequence length="489" mass="53080">MPEPPQKKRCLDVPDGFTTKEREKSRIRAPKFESGFETGAGTRPLSKVKAIPMPNPSAFASSSSSSKPSSKASATAKPVTKPLSKGPAKPVSTSKGPPQLLPPHDVTMAVPGSLVPQPSSSKPSSKVGVTTKAAAKPLIGIPPERTKPTSKGPPQFLPLHEPDIINNSKSALKSLPQFQAVPQAPRNKPISASKLLSPASQDQAQSKMKTLAPPILPLPTPIDTSDYKPLAPILPVQSKPKSANQTHMKTIATTRVALATDISSDGAAELASILLQQDHEHDLDEGDWEKRRGVQVSPSKGGDRIVYAPGVSVKEKWVKGGLAGHASNVLTKINTSYALWNKEASLRSSALKPDMKMRLVKVLLTSDTQPLRTLAICRYSIQHKARVAPFPLESPSQRERRRSEGEEVKYLITLLPVSVEGEDMELWLWKPWSVVPLPTSPSDIFGFSSVFSVDESRLRVKVADHKEVMLEDEVWLCERVRLVQESGAK</sequence>